<feature type="domain" description="PIN" evidence="1">
    <location>
        <begin position="3"/>
        <end position="133"/>
    </location>
</feature>
<dbReference type="AlphaFoldDB" id="A0A6G9AYE5"/>
<evidence type="ECO:0000313" key="3">
    <source>
        <dbReference type="Proteomes" id="UP000501802"/>
    </source>
</evidence>
<dbReference type="Gene3D" id="3.40.50.1010">
    <property type="entry name" value="5'-nuclease"/>
    <property type="match status" value="1"/>
</dbReference>
<name>A0A6G9AYE5_9BACT</name>
<organism evidence="2 3">
    <name type="scientific">Spirosoma aureum</name>
    <dbReference type="NCBI Taxonomy" id="2692134"/>
    <lineage>
        <taxon>Bacteria</taxon>
        <taxon>Pseudomonadati</taxon>
        <taxon>Bacteroidota</taxon>
        <taxon>Cytophagia</taxon>
        <taxon>Cytophagales</taxon>
        <taxon>Cytophagaceae</taxon>
        <taxon>Spirosoma</taxon>
    </lineage>
</organism>
<proteinExistence type="predicted"/>
<dbReference type="SUPFAM" id="SSF88723">
    <property type="entry name" value="PIN domain-like"/>
    <property type="match status" value="1"/>
</dbReference>
<reference evidence="2 3" key="1">
    <citation type="submission" date="2020-03" db="EMBL/GenBank/DDBJ databases">
        <authorList>
            <person name="Kim M.K."/>
        </authorList>
    </citation>
    <scope>NUCLEOTIDE SEQUENCE [LARGE SCALE GENOMIC DNA]</scope>
    <source>
        <strain evidence="2 3">BT328</strain>
    </source>
</reference>
<protein>
    <submittedName>
        <fullName evidence="2">PIN domain-containing protein</fullName>
    </submittedName>
</protein>
<dbReference type="Pfam" id="PF01850">
    <property type="entry name" value="PIN"/>
    <property type="match status" value="1"/>
</dbReference>
<dbReference type="SMART" id="SM00670">
    <property type="entry name" value="PINc"/>
    <property type="match status" value="1"/>
</dbReference>
<dbReference type="RefSeq" id="WP_167218159.1">
    <property type="nucleotide sequence ID" value="NZ_CP050063.1"/>
</dbReference>
<dbReference type="CDD" id="cd18677">
    <property type="entry name" value="PIN_MjVapC2-VapC6_like"/>
    <property type="match status" value="1"/>
</dbReference>
<dbReference type="InterPro" id="IPR002716">
    <property type="entry name" value="PIN_dom"/>
</dbReference>
<dbReference type="InterPro" id="IPR029060">
    <property type="entry name" value="PIN-like_dom_sf"/>
</dbReference>
<evidence type="ECO:0000259" key="1">
    <source>
        <dbReference type="SMART" id="SM00670"/>
    </source>
</evidence>
<evidence type="ECO:0000313" key="2">
    <source>
        <dbReference type="EMBL" id="QIP17368.1"/>
    </source>
</evidence>
<dbReference type="Proteomes" id="UP000501802">
    <property type="component" value="Chromosome"/>
</dbReference>
<dbReference type="EMBL" id="CP050063">
    <property type="protein sequence ID" value="QIP17368.1"/>
    <property type="molecule type" value="Genomic_DNA"/>
</dbReference>
<sequence>MNNNIFLDSSILVEWAKKTEVELFNYLSSATKFNLCINQIVLSEFTYYWLAIEGKKAPVTLKRDSTIPLLVTAHSPINLLSKFTFLEPGHTVIPLYLRYMEKYNLLPNDALILATCKLSSIDWIASYDGDFESVCRDEGIQLIRSVSDIA</sequence>
<dbReference type="PANTHER" id="PTHR39677:SF4">
    <property type="entry name" value="RIBONUCLEASE VAPC6"/>
    <property type="match status" value="1"/>
</dbReference>
<gene>
    <name evidence="2" type="ORF">G8759_34380</name>
</gene>
<dbReference type="KEGG" id="spib:G8759_34380"/>
<keyword evidence="3" id="KW-1185">Reference proteome</keyword>
<dbReference type="PANTHER" id="PTHR39677">
    <property type="entry name" value="RIBONUCLEASE VAPC6"/>
    <property type="match status" value="1"/>
</dbReference>
<accession>A0A6G9AYE5</accession>